<gene>
    <name evidence="2" type="ORF">Aory04_000779300</name>
</gene>
<accession>A0AAN4YP99</accession>
<dbReference type="AlphaFoldDB" id="A0AAN4YP99"/>
<evidence type="ECO:0000313" key="3">
    <source>
        <dbReference type="Proteomes" id="UP001165205"/>
    </source>
</evidence>
<name>A0AAN4YP99_ASPOZ</name>
<feature type="compositionally biased region" description="Basic and acidic residues" evidence="1">
    <location>
        <begin position="104"/>
        <end position="124"/>
    </location>
</feature>
<sequence>MVRVALLVRSVRTSNTRLIINVLYWNRTASFFGQFSIEGKVHELARAIVEAKGVYSRGHTQDIGLVSQQAGVLDVPQADEVCGRDEANDTPEPDEPGAIGTSDPPEKDQKRGFDRPQRRVKQDENGTLGPLQLCQAFQDLGGRHELASV</sequence>
<evidence type="ECO:0000313" key="2">
    <source>
        <dbReference type="EMBL" id="GMG32011.1"/>
    </source>
</evidence>
<dbReference type="Proteomes" id="UP001165205">
    <property type="component" value="Unassembled WGS sequence"/>
</dbReference>
<dbReference type="EMBL" id="BSYA01000093">
    <property type="protein sequence ID" value="GMG32011.1"/>
    <property type="molecule type" value="Genomic_DNA"/>
</dbReference>
<organism evidence="2 3">
    <name type="scientific">Aspergillus oryzae</name>
    <name type="common">Yellow koji mold</name>
    <dbReference type="NCBI Taxonomy" id="5062"/>
    <lineage>
        <taxon>Eukaryota</taxon>
        <taxon>Fungi</taxon>
        <taxon>Dikarya</taxon>
        <taxon>Ascomycota</taxon>
        <taxon>Pezizomycotina</taxon>
        <taxon>Eurotiomycetes</taxon>
        <taxon>Eurotiomycetidae</taxon>
        <taxon>Eurotiales</taxon>
        <taxon>Aspergillaceae</taxon>
        <taxon>Aspergillus</taxon>
        <taxon>Aspergillus subgen. Circumdati</taxon>
    </lineage>
</organism>
<feature type="region of interest" description="Disordered" evidence="1">
    <location>
        <begin position="77"/>
        <end position="128"/>
    </location>
</feature>
<protein>
    <submittedName>
        <fullName evidence="2">Unnamed protein product</fullName>
    </submittedName>
</protein>
<reference evidence="2" key="1">
    <citation type="submission" date="2023-04" db="EMBL/GenBank/DDBJ databases">
        <title>Aspergillus oryzae NBRC 4228.</title>
        <authorList>
            <person name="Ichikawa N."/>
            <person name="Sato H."/>
            <person name="Tonouchi N."/>
        </authorList>
    </citation>
    <scope>NUCLEOTIDE SEQUENCE</scope>
    <source>
        <strain evidence="2">NBRC 4228</strain>
    </source>
</reference>
<comment type="caution">
    <text evidence="2">The sequence shown here is derived from an EMBL/GenBank/DDBJ whole genome shotgun (WGS) entry which is preliminary data.</text>
</comment>
<evidence type="ECO:0000256" key="1">
    <source>
        <dbReference type="SAM" id="MobiDB-lite"/>
    </source>
</evidence>
<proteinExistence type="predicted"/>